<protein>
    <recommendedName>
        <fullName evidence="3">Nucleotidyl transferase AbiEii/AbiGii toxin family protein</fullName>
    </recommendedName>
</protein>
<organism evidence="1 2">
    <name type="scientific">Candidatus Magasanikbacteria bacterium RIFOXYD2_FULL_41_14</name>
    <dbReference type="NCBI Taxonomy" id="1798709"/>
    <lineage>
        <taxon>Bacteria</taxon>
        <taxon>Candidatus Magasanikiibacteriota</taxon>
    </lineage>
</organism>
<dbReference type="InterPro" id="IPR014942">
    <property type="entry name" value="AbiEii"/>
</dbReference>
<dbReference type="AlphaFoldDB" id="A0A1F6PER8"/>
<dbReference type="Proteomes" id="UP000178254">
    <property type="component" value="Unassembled WGS sequence"/>
</dbReference>
<accession>A0A1F6PER8</accession>
<evidence type="ECO:0000313" key="2">
    <source>
        <dbReference type="Proteomes" id="UP000178254"/>
    </source>
</evidence>
<evidence type="ECO:0000313" key="1">
    <source>
        <dbReference type="EMBL" id="OGH94540.1"/>
    </source>
</evidence>
<proteinExistence type="predicted"/>
<reference evidence="1 2" key="1">
    <citation type="journal article" date="2016" name="Nat. Commun.">
        <title>Thousands of microbial genomes shed light on interconnected biogeochemical processes in an aquifer system.</title>
        <authorList>
            <person name="Anantharaman K."/>
            <person name="Brown C.T."/>
            <person name="Hug L.A."/>
            <person name="Sharon I."/>
            <person name="Castelle C.J."/>
            <person name="Probst A.J."/>
            <person name="Thomas B.C."/>
            <person name="Singh A."/>
            <person name="Wilkins M.J."/>
            <person name="Karaoz U."/>
            <person name="Brodie E.L."/>
            <person name="Williams K.H."/>
            <person name="Hubbard S.S."/>
            <person name="Banfield J.F."/>
        </authorList>
    </citation>
    <scope>NUCLEOTIDE SEQUENCE [LARGE SCALE GENOMIC DNA]</scope>
</reference>
<dbReference type="STRING" id="1798709.A2538_00155"/>
<dbReference type="EMBL" id="MFRE01000008">
    <property type="protein sequence ID" value="OGH94540.1"/>
    <property type="molecule type" value="Genomic_DNA"/>
</dbReference>
<comment type="caution">
    <text evidence="1">The sequence shown here is derived from an EMBL/GenBank/DDBJ whole genome shotgun (WGS) entry which is preliminary data.</text>
</comment>
<evidence type="ECO:0008006" key="3">
    <source>
        <dbReference type="Google" id="ProtNLM"/>
    </source>
</evidence>
<gene>
    <name evidence="1" type="ORF">A2538_00155</name>
</gene>
<dbReference type="Pfam" id="PF08843">
    <property type="entry name" value="AbiEii"/>
    <property type="match status" value="2"/>
</dbReference>
<sequence>MVVARSIAKNELDKLHLDVLPRVTRLAFLECIKLPLFAKNNWYLAGGTALALQVGHRQSVDLDFFTTKLSFDELAVERELLATGKWQLTYKEKGTIYGVYADAKMSLIAYPFFIPTTGKLHCGTVSVLLPSDVAAMKIIAISQRGRKRDFFDLYWYAKNCESVADVIKRAVKQYPGQEKNINHIIKSLTYFADAEDDLMPKIKFKATWKEVKKFFQGQAKLIASDLLLK</sequence>
<name>A0A1F6PER8_9BACT</name>